<dbReference type="Proteomes" id="UP000007797">
    <property type="component" value="Unassembled WGS sequence"/>
</dbReference>
<name>F4Q9K9_CACFS</name>
<proteinExistence type="predicted"/>
<dbReference type="OMA" id="NQANHKG"/>
<accession>F4Q9K9</accession>
<dbReference type="EMBL" id="GL883026">
    <property type="protein sequence ID" value="EGG15378.1"/>
    <property type="molecule type" value="Genomic_DNA"/>
</dbReference>
<sequence>MIIVIMISQKSYYKLVDTGSMEVVVVGFVMTRSGGINNEYRSLQIDLSTGFYFNEDNARGKLTNDDLKILNNVTDSDQFKTMDPKYVAQLPSINSYRYVISAEEKKVGVTFDTSANYPRLIDPLVTIFERYSS</sequence>
<dbReference type="AlphaFoldDB" id="F4Q9K9"/>
<protein>
    <submittedName>
        <fullName evidence="1">Uncharacterized protein</fullName>
    </submittedName>
</protein>
<dbReference type="GeneID" id="14867430"/>
<keyword evidence="2" id="KW-1185">Reference proteome</keyword>
<reference evidence="2" key="1">
    <citation type="journal article" date="2011" name="Genome Res.">
        <title>Phylogeny-wide analysis of social amoeba genomes highlights ancient origins for complex intercellular communication.</title>
        <authorList>
            <person name="Heidel A.J."/>
            <person name="Lawal H.M."/>
            <person name="Felder M."/>
            <person name="Schilde C."/>
            <person name="Helps N.R."/>
            <person name="Tunggal B."/>
            <person name="Rivero F."/>
            <person name="John U."/>
            <person name="Schleicher M."/>
            <person name="Eichinger L."/>
            <person name="Platzer M."/>
            <person name="Noegel A.A."/>
            <person name="Schaap P."/>
            <person name="Gloeckner G."/>
        </authorList>
    </citation>
    <scope>NUCLEOTIDE SEQUENCE [LARGE SCALE GENOMIC DNA]</scope>
    <source>
        <strain evidence="2">SH3</strain>
    </source>
</reference>
<gene>
    <name evidence="1" type="ORF">DFA_10212</name>
</gene>
<evidence type="ECO:0000313" key="1">
    <source>
        <dbReference type="EMBL" id="EGG15378.1"/>
    </source>
</evidence>
<evidence type="ECO:0000313" key="2">
    <source>
        <dbReference type="Proteomes" id="UP000007797"/>
    </source>
</evidence>
<dbReference type="RefSeq" id="XP_004354120.1">
    <property type="nucleotide sequence ID" value="XM_004354068.1"/>
</dbReference>
<dbReference type="OrthoDB" id="15547at2759"/>
<dbReference type="KEGG" id="dfa:DFA_10212"/>
<organism evidence="1 2">
    <name type="scientific">Cavenderia fasciculata</name>
    <name type="common">Slime mold</name>
    <name type="synonym">Dictyostelium fasciculatum</name>
    <dbReference type="NCBI Taxonomy" id="261658"/>
    <lineage>
        <taxon>Eukaryota</taxon>
        <taxon>Amoebozoa</taxon>
        <taxon>Evosea</taxon>
        <taxon>Eumycetozoa</taxon>
        <taxon>Dictyostelia</taxon>
        <taxon>Acytosteliales</taxon>
        <taxon>Cavenderiaceae</taxon>
        <taxon>Cavenderia</taxon>
    </lineage>
</organism>